<reference evidence="1" key="1">
    <citation type="submission" date="2021-06" db="EMBL/GenBank/DDBJ databases">
        <authorList>
            <person name="Kallberg Y."/>
            <person name="Tangrot J."/>
            <person name="Rosling A."/>
        </authorList>
    </citation>
    <scope>NUCLEOTIDE SEQUENCE</scope>
    <source>
        <strain evidence="1">MA461A</strain>
    </source>
</reference>
<comment type="caution">
    <text evidence="1">The sequence shown here is derived from an EMBL/GenBank/DDBJ whole genome shotgun (WGS) entry which is preliminary data.</text>
</comment>
<gene>
    <name evidence="1" type="ORF">RPERSI_LOCUS19513</name>
</gene>
<dbReference type="EMBL" id="CAJVQC010053565">
    <property type="protein sequence ID" value="CAG8793075.1"/>
    <property type="molecule type" value="Genomic_DNA"/>
</dbReference>
<sequence length="95" mass="11175">EWIENFDKEIEESNHCVLLILDGASSHITGAITLTNIEMFKLSLYIISKIQPMDTNIIILFKLHYCHIQLEHTIDEDEARKSDIYKVNQLQAMRW</sequence>
<evidence type="ECO:0000313" key="2">
    <source>
        <dbReference type="Proteomes" id="UP000789920"/>
    </source>
</evidence>
<feature type="non-terminal residue" evidence="1">
    <location>
        <position position="95"/>
    </location>
</feature>
<organism evidence="1 2">
    <name type="scientific">Racocetra persica</name>
    <dbReference type="NCBI Taxonomy" id="160502"/>
    <lineage>
        <taxon>Eukaryota</taxon>
        <taxon>Fungi</taxon>
        <taxon>Fungi incertae sedis</taxon>
        <taxon>Mucoromycota</taxon>
        <taxon>Glomeromycotina</taxon>
        <taxon>Glomeromycetes</taxon>
        <taxon>Diversisporales</taxon>
        <taxon>Gigasporaceae</taxon>
        <taxon>Racocetra</taxon>
    </lineage>
</organism>
<accession>A0ACA9RH56</accession>
<name>A0ACA9RH56_9GLOM</name>
<keyword evidence="2" id="KW-1185">Reference proteome</keyword>
<evidence type="ECO:0000313" key="1">
    <source>
        <dbReference type="EMBL" id="CAG8793075.1"/>
    </source>
</evidence>
<dbReference type="Proteomes" id="UP000789920">
    <property type="component" value="Unassembled WGS sequence"/>
</dbReference>
<feature type="non-terminal residue" evidence="1">
    <location>
        <position position="1"/>
    </location>
</feature>
<protein>
    <submittedName>
        <fullName evidence="1">10411_t:CDS:1</fullName>
    </submittedName>
</protein>
<proteinExistence type="predicted"/>